<sequence length="272" mass="30028">MVLRPLNRVVIVRSHFLGPSGATKIAHSGECAPATCSSQFISPPRTNNHDSSRLVDTHHGRLPRVGAIRATTRKLGGGPPRTERIRPDRCGRQTRTSLHRDSDPDSDPTARHSRPHPDRHARRPRPQQVLPSSHATAQTTAVRQPEHRSSQQTQITKPECRRPSPLGSHIPVDQHGSIHHRATVRQPGPPRAGPEPSHHHARRPGQAVGSENRERQARPEVPGGRSPHRTNRCRRAHSVDRATAQSGKKTLAGADNGFPLIRRAADHREGTR</sequence>
<evidence type="ECO:0000256" key="1">
    <source>
        <dbReference type="SAM" id="MobiDB-lite"/>
    </source>
</evidence>
<evidence type="ECO:0000313" key="3">
    <source>
        <dbReference type="Proteomes" id="UP000095210"/>
    </source>
</evidence>
<proteinExistence type="predicted"/>
<organism evidence="2 3">
    <name type="scientific">Actinoalloteichus hymeniacidonis</name>
    <dbReference type="NCBI Taxonomy" id="340345"/>
    <lineage>
        <taxon>Bacteria</taxon>
        <taxon>Bacillati</taxon>
        <taxon>Actinomycetota</taxon>
        <taxon>Actinomycetes</taxon>
        <taxon>Pseudonocardiales</taxon>
        <taxon>Pseudonocardiaceae</taxon>
        <taxon>Actinoalloteichus</taxon>
    </lineage>
</organism>
<dbReference type="Proteomes" id="UP000095210">
    <property type="component" value="Chromosome"/>
</dbReference>
<keyword evidence="3" id="KW-1185">Reference proteome</keyword>
<name>A0AAC9HM56_9PSEU</name>
<dbReference type="EMBL" id="CP014859">
    <property type="protein sequence ID" value="AOS61326.1"/>
    <property type="molecule type" value="Genomic_DNA"/>
</dbReference>
<feature type="compositionally biased region" description="Basic and acidic residues" evidence="1">
    <location>
        <begin position="263"/>
        <end position="272"/>
    </location>
</feature>
<dbReference type="AlphaFoldDB" id="A0AAC9HM56"/>
<feature type="compositionally biased region" description="Basic and acidic residues" evidence="1">
    <location>
        <begin position="81"/>
        <end position="91"/>
    </location>
</feature>
<feature type="compositionally biased region" description="Basic residues" evidence="1">
    <location>
        <begin position="111"/>
        <end position="125"/>
    </location>
</feature>
<evidence type="ECO:0000313" key="2">
    <source>
        <dbReference type="EMBL" id="AOS61326.1"/>
    </source>
</evidence>
<protein>
    <submittedName>
        <fullName evidence="2">Uncharacterized protein</fullName>
    </submittedName>
</protein>
<accession>A0AAC9HM56</accession>
<feature type="compositionally biased region" description="Basic and acidic residues" evidence="1">
    <location>
        <begin position="47"/>
        <end position="59"/>
    </location>
</feature>
<feature type="compositionally biased region" description="Polar residues" evidence="1">
    <location>
        <begin position="129"/>
        <end position="142"/>
    </location>
</feature>
<feature type="region of interest" description="Disordered" evidence="1">
    <location>
        <begin position="42"/>
        <end position="272"/>
    </location>
</feature>
<reference evidence="3" key="1">
    <citation type="submission" date="2016-03" db="EMBL/GenBank/DDBJ databases">
        <title>Complete genome sequence of the type strain Actinoalloteichus hymeniacidonis DSM 45092.</title>
        <authorList>
            <person name="Schaffert L."/>
            <person name="Albersmeier A."/>
            <person name="Winkler A."/>
            <person name="Kalinowski J."/>
            <person name="Zotchev S."/>
            <person name="Ruckert C."/>
        </authorList>
    </citation>
    <scope>NUCLEOTIDE SEQUENCE [LARGE SCALE GENOMIC DNA]</scope>
    <source>
        <strain evidence="3">HPA177(T) (DSM 45092(T))</strain>
    </source>
</reference>
<feature type="compositionally biased region" description="Basic residues" evidence="1">
    <location>
        <begin position="226"/>
        <end position="236"/>
    </location>
</feature>
<dbReference type="KEGG" id="ahm:TL08_02440"/>
<gene>
    <name evidence="2" type="ORF">TL08_02440</name>
</gene>